<organism evidence="3 4">
    <name type="scientific">Rhizopus delemar</name>
    <dbReference type="NCBI Taxonomy" id="936053"/>
    <lineage>
        <taxon>Eukaryota</taxon>
        <taxon>Fungi</taxon>
        <taxon>Fungi incertae sedis</taxon>
        <taxon>Mucoromycota</taxon>
        <taxon>Mucoromycotina</taxon>
        <taxon>Mucoromycetes</taxon>
        <taxon>Mucorales</taxon>
        <taxon>Mucorineae</taxon>
        <taxon>Rhizopodaceae</taxon>
        <taxon>Rhizopus</taxon>
    </lineage>
</organism>
<comment type="caution">
    <text evidence="3">The sequence shown here is derived from an EMBL/GenBank/DDBJ whole genome shotgun (WGS) entry which is preliminary data.</text>
</comment>
<keyword evidence="2" id="KW-1133">Transmembrane helix</keyword>
<evidence type="ECO:0000256" key="2">
    <source>
        <dbReference type="SAM" id="Phobius"/>
    </source>
</evidence>
<name>A0A9P6Z0G1_9FUNG</name>
<keyword evidence="2" id="KW-0472">Membrane</keyword>
<evidence type="ECO:0000313" key="4">
    <source>
        <dbReference type="Proteomes" id="UP000740926"/>
    </source>
</evidence>
<feature type="transmembrane region" description="Helical" evidence="2">
    <location>
        <begin position="160"/>
        <end position="184"/>
    </location>
</feature>
<dbReference type="Proteomes" id="UP000740926">
    <property type="component" value="Unassembled WGS sequence"/>
</dbReference>
<dbReference type="EMBL" id="JAANIU010001387">
    <property type="protein sequence ID" value="KAG1567544.1"/>
    <property type="molecule type" value="Genomic_DNA"/>
</dbReference>
<evidence type="ECO:0000256" key="1">
    <source>
        <dbReference type="SAM" id="MobiDB-lite"/>
    </source>
</evidence>
<protein>
    <submittedName>
        <fullName evidence="3">Uncharacterized protein</fullName>
    </submittedName>
</protein>
<keyword evidence="4" id="KW-1185">Reference proteome</keyword>
<feature type="region of interest" description="Disordered" evidence="1">
    <location>
        <begin position="241"/>
        <end position="260"/>
    </location>
</feature>
<proteinExistence type="predicted"/>
<sequence>MTNTCNYKGCSNSDYIKNWDITIRPFPERCNMTSYCPDNNSRCVPRLSVGSHCELQRDDECTGLGTICLNSTCFIKGAPLGGNCGADVTVYYSQDADEDLVQQTIIRDNCTDGTYCLESICVSSKPLKSACEQDRECLSGSCSNDGICIQGPDVFRVIKAWLWGVLGACIIIFVLLVLGLLWILHRYQSKKEHAKVRKFFGDNNEFTKYAMLDDDNDDHQSTSVLYLATPDYLMSQALSTSHKNPSSMSLHRPTNQPGAN</sequence>
<gene>
    <name evidence="3" type="ORF">G6F50_008108</name>
</gene>
<evidence type="ECO:0000313" key="3">
    <source>
        <dbReference type="EMBL" id="KAG1567544.1"/>
    </source>
</evidence>
<reference evidence="3 4" key="1">
    <citation type="journal article" date="2020" name="Microb. Genom.">
        <title>Genetic diversity of clinical and environmental Mucorales isolates obtained from an investigation of mucormycosis cases among solid organ transplant recipients.</title>
        <authorList>
            <person name="Nguyen M.H."/>
            <person name="Kaul D."/>
            <person name="Muto C."/>
            <person name="Cheng S.J."/>
            <person name="Richter R.A."/>
            <person name="Bruno V.M."/>
            <person name="Liu G."/>
            <person name="Beyhan S."/>
            <person name="Sundermann A.J."/>
            <person name="Mounaud S."/>
            <person name="Pasculle A.W."/>
            <person name="Nierman W.C."/>
            <person name="Driscoll E."/>
            <person name="Cumbie R."/>
            <person name="Clancy C.J."/>
            <person name="Dupont C.L."/>
        </authorList>
    </citation>
    <scope>NUCLEOTIDE SEQUENCE [LARGE SCALE GENOMIC DNA]</scope>
    <source>
        <strain evidence="3 4">GL24</strain>
    </source>
</reference>
<keyword evidence="2" id="KW-0812">Transmembrane</keyword>
<accession>A0A9P6Z0G1</accession>
<dbReference type="AlphaFoldDB" id="A0A9P6Z0G1"/>